<reference evidence="2" key="1">
    <citation type="submission" date="2016-07" db="EMBL/GenBank/DDBJ databases">
        <authorList>
            <person name="Florea S."/>
            <person name="Webb J.S."/>
            <person name="Jaromczyk J."/>
            <person name="Schardl C.L."/>
        </authorList>
    </citation>
    <scope>NUCLEOTIDE SEQUENCE [LARGE SCALE GENOMIC DNA]</scope>
    <source>
        <strain evidence="2">CY1</strain>
    </source>
</reference>
<sequence length="76" mass="8730">MPKFVNASAEATAFLRQKTGSSLLECFTYIDPEHEELSFFVVKTSNKLIHVSFGEITYDRANYQSLIEGLYRAIYE</sequence>
<keyword evidence="2" id="KW-1185">Reference proteome</keyword>
<dbReference type="Proteomes" id="UP000190626">
    <property type="component" value="Unassembled WGS sequence"/>
</dbReference>
<comment type="caution">
    <text evidence="1">The sequence shown here is derived from an EMBL/GenBank/DDBJ whole genome shotgun (WGS) entry which is preliminary data.</text>
</comment>
<evidence type="ECO:0000313" key="1">
    <source>
        <dbReference type="EMBL" id="OPH60816.1"/>
    </source>
</evidence>
<accession>A0A1V4HQX8</accession>
<evidence type="ECO:0000313" key="2">
    <source>
        <dbReference type="Proteomes" id="UP000190626"/>
    </source>
</evidence>
<dbReference type="RefSeq" id="WP_079409567.1">
    <property type="nucleotide sequence ID" value="NZ_MBTG01000003.1"/>
</dbReference>
<gene>
    <name evidence="1" type="ORF">BC351_16595</name>
</gene>
<name>A0A1V4HQX8_9BACL</name>
<proteinExistence type="predicted"/>
<protein>
    <submittedName>
        <fullName evidence="1">Uncharacterized protein</fullName>
    </submittedName>
</protein>
<organism evidence="1 2">
    <name type="scientific">Paenibacillus ferrarius</name>
    <dbReference type="NCBI Taxonomy" id="1469647"/>
    <lineage>
        <taxon>Bacteria</taxon>
        <taxon>Bacillati</taxon>
        <taxon>Bacillota</taxon>
        <taxon>Bacilli</taxon>
        <taxon>Bacillales</taxon>
        <taxon>Paenibacillaceae</taxon>
        <taxon>Paenibacillus</taxon>
    </lineage>
</organism>
<dbReference type="EMBL" id="MBTG01000003">
    <property type="protein sequence ID" value="OPH60816.1"/>
    <property type="molecule type" value="Genomic_DNA"/>
</dbReference>
<dbReference type="AlphaFoldDB" id="A0A1V4HQX8"/>
<dbReference type="OrthoDB" id="2625347at2"/>